<gene>
    <name evidence="1" type="ORF">O6H91_23G008100</name>
</gene>
<sequence>MATFPDGRENFASESGFAEFDGSNFSSAGALHRTSSMSGDDSPRSALSDITHLFLCNINGSAAAMEPSFGNATASDSPSWEGGRRGGERYYSADRPSSRITRKSNLLLGFR</sequence>
<protein>
    <submittedName>
        <fullName evidence="1">Uncharacterized protein</fullName>
    </submittedName>
</protein>
<evidence type="ECO:0000313" key="2">
    <source>
        <dbReference type="Proteomes" id="UP001162992"/>
    </source>
</evidence>
<evidence type="ECO:0000313" key="1">
    <source>
        <dbReference type="EMBL" id="KAJ7513638.1"/>
    </source>
</evidence>
<organism evidence="1 2">
    <name type="scientific">Diphasiastrum complanatum</name>
    <name type="common">Issler's clubmoss</name>
    <name type="synonym">Lycopodium complanatum</name>
    <dbReference type="NCBI Taxonomy" id="34168"/>
    <lineage>
        <taxon>Eukaryota</taxon>
        <taxon>Viridiplantae</taxon>
        <taxon>Streptophyta</taxon>
        <taxon>Embryophyta</taxon>
        <taxon>Tracheophyta</taxon>
        <taxon>Lycopodiopsida</taxon>
        <taxon>Lycopodiales</taxon>
        <taxon>Lycopodiaceae</taxon>
        <taxon>Lycopodioideae</taxon>
        <taxon>Diphasiastrum</taxon>
    </lineage>
</organism>
<accession>A0ACC2A7V0</accession>
<reference evidence="2" key="1">
    <citation type="journal article" date="2024" name="Proc. Natl. Acad. Sci. U.S.A.">
        <title>Extraordinary preservation of gene collinearity over three hundred million years revealed in homosporous lycophytes.</title>
        <authorList>
            <person name="Li C."/>
            <person name="Wickell D."/>
            <person name="Kuo L.Y."/>
            <person name="Chen X."/>
            <person name="Nie B."/>
            <person name="Liao X."/>
            <person name="Peng D."/>
            <person name="Ji J."/>
            <person name="Jenkins J."/>
            <person name="Williams M."/>
            <person name="Shu S."/>
            <person name="Plott C."/>
            <person name="Barry K."/>
            <person name="Rajasekar S."/>
            <person name="Grimwood J."/>
            <person name="Han X."/>
            <person name="Sun S."/>
            <person name="Hou Z."/>
            <person name="He W."/>
            <person name="Dai G."/>
            <person name="Sun C."/>
            <person name="Schmutz J."/>
            <person name="Leebens-Mack J.H."/>
            <person name="Li F.W."/>
            <person name="Wang L."/>
        </authorList>
    </citation>
    <scope>NUCLEOTIDE SEQUENCE [LARGE SCALE GENOMIC DNA]</scope>
    <source>
        <strain evidence="2">cv. PW_Plant_1</strain>
    </source>
</reference>
<name>A0ACC2A7V0_DIPCM</name>
<proteinExistence type="predicted"/>
<comment type="caution">
    <text evidence="1">The sequence shown here is derived from an EMBL/GenBank/DDBJ whole genome shotgun (WGS) entry which is preliminary data.</text>
</comment>
<dbReference type="Proteomes" id="UP001162992">
    <property type="component" value="Chromosome 23"/>
</dbReference>
<keyword evidence="2" id="KW-1185">Reference proteome</keyword>
<dbReference type="EMBL" id="CM055114">
    <property type="protein sequence ID" value="KAJ7513638.1"/>
    <property type="molecule type" value="Genomic_DNA"/>
</dbReference>